<feature type="domain" description="Rod shape-determining protein MreC beta-barrel core" evidence="6">
    <location>
        <begin position="143"/>
        <end position="281"/>
    </location>
</feature>
<evidence type="ECO:0000256" key="5">
    <source>
        <dbReference type="SAM" id="Coils"/>
    </source>
</evidence>
<evidence type="ECO:0000256" key="1">
    <source>
        <dbReference type="ARBA" id="ARBA00009369"/>
    </source>
</evidence>
<evidence type="ECO:0000256" key="4">
    <source>
        <dbReference type="ARBA" id="ARBA00032089"/>
    </source>
</evidence>
<evidence type="ECO:0000313" key="8">
    <source>
        <dbReference type="Proteomes" id="UP000831327"/>
    </source>
</evidence>
<dbReference type="InterPro" id="IPR007221">
    <property type="entry name" value="MreC"/>
</dbReference>
<feature type="coiled-coil region" evidence="5">
    <location>
        <begin position="83"/>
        <end position="127"/>
    </location>
</feature>
<dbReference type="Gene3D" id="2.40.10.340">
    <property type="entry name" value="Rod shape-determining protein MreC, domain 1"/>
    <property type="match status" value="1"/>
</dbReference>
<gene>
    <name evidence="7" type="ORF">Rmf_11010</name>
</gene>
<dbReference type="Pfam" id="PF04085">
    <property type="entry name" value="MreC"/>
    <property type="match status" value="1"/>
</dbReference>
<keyword evidence="5" id="KW-0175">Coiled coil</keyword>
<dbReference type="InterPro" id="IPR042177">
    <property type="entry name" value="Cell/Rod_1"/>
</dbReference>
<accession>A0ABN6P048</accession>
<organism evidence="7 8">
    <name type="scientific">Roseomonas fluvialis</name>
    <dbReference type="NCBI Taxonomy" id="1750527"/>
    <lineage>
        <taxon>Bacteria</taxon>
        <taxon>Pseudomonadati</taxon>
        <taxon>Pseudomonadota</taxon>
        <taxon>Alphaproteobacteria</taxon>
        <taxon>Acetobacterales</taxon>
        <taxon>Roseomonadaceae</taxon>
        <taxon>Roseomonas</taxon>
    </lineage>
</organism>
<evidence type="ECO:0000259" key="6">
    <source>
        <dbReference type="Pfam" id="PF04085"/>
    </source>
</evidence>
<evidence type="ECO:0000313" key="7">
    <source>
        <dbReference type="EMBL" id="BDG71172.1"/>
    </source>
</evidence>
<comment type="similarity">
    <text evidence="1">Belongs to the MreC family.</text>
</comment>
<evidence type="ECO:0000256" key="2">
    <source>
        <dbReference type="ARBA" id="ARBA00013855"/>
    </source>
</evidence>
<sequence>MAQAAGPGQGRQGDLARVIRLSIPLRQALARLSLPLMIAAAFGVMLLGKADALLAERLRSHLADALSPIYAALAEPMGAVRNAVEEVQALAQLREENAILREENERLRRWQAAALALESENELLRRQLNFLPEAAPAFVTARVVADGGGTYARAVLLATGPQHAIRKGQVALDERGFVGRVTEVGSRSARVLLATDMNSRIPVTLESSRARAIMAGSNGARPRLSHWPEGVMPVEGERIVTSAEAGAFPAGLPVGVVRVSPQGAPEVELFARLDRLDAVRLFDYGLRGILPPESVARPEPRPGRR</sequence>
<dbReference type="Proteomes" id="UP000831327">
    <property type="component" value="Chromosome"/>
</dbReference>
<dbReference type="PANTHER" id="PTHR34138">
    <property type="entry name" value="CELL SHAPE-DETERMINING PROTEIN MREC"/>
    <property type="match status" value="1"/>
</dbReference>
<dbReference type="InterPro" id="IPR055342">
    <property type="entry name" value="MreC_beta-barrel_core"/>
</dbReference>
<proteinExistence type="inferred from homology"/>
<dbReference type="NCBIfam" id="NF010512">
    <property type="entry name" value="PRK13922.12-1"/>
    <property type="match status" value="1"/>
</dbReference>
<name>A0ABN6P048_9PROT</name>
<reference evidence="7 8" key="1">
    <citation type="journal article" date="2016" name="Microbes Environ.">
        <title>Phylogenetically diverse aerobic anoxygenic phototrophic bacteria isolated from epilithic biofilms in Tama river, Japan.</title>
        <authorList>
            <person name="Hirose S."/>
            <person name="Matsuura K."/>
            <person name="Haruta S."/>
        </authorList>
    </citation>
    <scope>NUCLEOTIDE SEQUENCE [LARGE SCALE GENOMIC DNA]</scope>
    <source>
        <strain evidence="7 8">S08</strain>
    </source>
</reference>
<dbReference type="Gene3D" id="2.40.10.350">
    <property type="entry name" value="Rod shape-determining protein MreC, domain 2"/>
    <property type="match status" value="1"/>
</dbReference>
<keyword evidence="8" id="KW-1185">Reference proteome</keyword>
<dbReference type="InterPro" id="IPR042175">
    <property type="entry name" value="Cell/Rod_MreC_2"/>
</dbReference>
<evidence type="ECO:0000256" key="3">
    <source>
        <dbReference type="ARBA" id="ARBA00022960"/>
    </source>
</evidence>
<protein>
    <recommendedName>
        <fullName evidence="2">Cell shape-determining protein MreC</fullName>
    </recommendedName>
    <alternativeName>
        <fullName evidence="4">Cell shape protein MreC</fullName>
    </alternativeName>
</protein>
<dbReference type="EMBL" id="AP025637">
    <property type="protein sequence ID" value="BDG71172.1"/>
    <property type="molecule type" value="Genomic_DNA"/>
</dbReference>
<dbReference type="PANTHER" id="PTHR34138:SF1">
    <property type="entry name" value="CELL SHAPE-DETERMINING PROTEIN MREC"/>
    <property type="match status" value="1"/>
</dbReference>
<keyword evidence="3" id="KW-0133">Cell shape</keyword>